<dbReference type="GO" id="GO:0017004">
    <property type="term" value="P:cytochrome complex assembly"/>
    <property type="evidence" value="ECO:0007669"/>
    <property type="project" value="UniProtKB-KW"/>
</dbReference>
<proteinExistence type="predicted"/>
<keyword evidence="4 9" id="KW-0067">ATP-binding</keyword>
<keyword evidence="2" id="KW-0547">Nucleotide-binding</keyword>
<dbReference type="InterPro" id="IPR003593">
    <property type="entry name" value="AAA+_ATPase"/>
</dbReference>
<dbReference type="GO" id="GO:0005524">
    <property type="term" value="F:ATP binding"/>
    <property type="evidence" value="ECO:0007669"/>
    <property type="project" value="UniProtKB-KW"/>
</dbReference>
<organism evidence="9">
    <name type="scientific">Phenylobacterium glaciei</name>
    <dbReference type="NCBI Taxonomy" id="2803784"/>
    <lineage>
        <taxon>Bacteria</taxon>
        <taxon>Pseudomonadati</taxon>
        <taxon>Pseudomonadota</taxon>
        <taxon>Alphaproteobacteria</taxon>
        <taxon>Caulobacterales</taxon>
        <taxon>Caulobacteraceae</taxon>
        <taxon>Phenylobacterium</taxon>
    </lineage>
</organism>
<keyword evidence="3" id="KW-0201">Cytochrome c-type biogenesis</keyword>
<dbReference type="SMART" id="SM00382">
    <property type="entry name" value="AAA"/>
    <property type="match status" value="1"/>
</dbReference>
<reference evidence="9" key="1">
    <citation type="submission" date="2021-01" db="EMBL/GenBank/DDBJ databases">
        <title>Genome sequence of Phenylobacterium sp. 20VBR1 isolated from a valley glaceir, Ny-Alesund, Svalbard.</title>
        <authorList>
            <person name="Thomas F.A."/>
            <person name="Krishnan K.P."/>
            <person name="Sinha R.K."/>
        </authorList>
    </citation>
    <scope>NUCLEOTIDE SEQUENCE</scope>
    <source>
        <strain evidence="9">20VBR1</strain>
    </source>
</reference>
<keyword evidence="6" id="KW-0472">Membrane</keyword>
<gene>
    <name evidence="9" type="primary">ccmA</name>
    <name evidence="9" type="ORF">JKL49_04335</name>
</gene>
<dbReference type="EMBL" id="CP068570">
    <property type="protein sequence ID" value="QQZ51895.1"/>
    <property type="molecule type" value="Genomic_DNA"/>
</dbReference>
<evidence type="ECO:0000259" key="8">
    <source>
        <dbReference type="PROSITE" id="PS50893"/>
    </source>
</evidence>
<dbReference type="InterPro" id="IPR003439">
    <property type="entry name" value="ABC_transporter-like_ATP-bd"/>
</dbReference>
<protein>
    <submittedName>
        <fullName evidence="9">Heme ABC exporter ATP-binding protein CcmA</fullName>
    </submittedName>
</protein>
<evidence type="ECO:0000256" key="6">
    <source>
        <dbReference type="ARBA" id="ARBA00023136"/>
    </source>
</evidence>
<feature type="domain" description="ABC transporter" evidence="8">
    <location>
        <begin position="1"/>
        <end position="214"/>
    </location>
</feature>
<dbReference type="PROSITE" id="PS00211">
    <property type="entry name" value="ABC_TRANSPORTER_1"/>
    <property type="match status" value="1"/>
</dbReference>
<dbReference type="InterPro" id="IPR005895">
    <property type="entry name" value="ABC_transptr_haem_export_CcmA"/>
</dbReference>
<feature type="region of interest" description="Disordered" evidence="7">
    <location>
        <begin position="172"/>
        <end position="201"/>
    </location>
</feature>
<dbReference type="PROSITE" id="PS50893">
    <property type="entry name" value="ABC_TRANSPORTER_2"/>
    <property type="match status" value="1"/>
</dbReference>
<dbReference type="GO" id="GO:0022857">
    <property type="term" value="F:transmembrane transporter activity"/>
    <property type="evidence" value="ECO:0007669"/>
    <property type="project" value="InterPro"/>
</dbReference>
<dbReference type="Gene3D" id="3.40.50.300">
    <property type="entry name" value="P-loop containing nucleotide triphosphate hydrolases"/>
    <property type="match status" value="1"/>
</dbReference>
<evidence type="ECO:0000256" key="2">
    <source>
        <dbReference type="ARBA" id="ARBA00022741"/>
    </source>
</evidence>
<evidence type="ECO:0000313" key="9">
    <source>
        <dbReference type="EMBL" id="QQZ51895.1"/>
    </source>
</evidence>
<evidence type="ECO:0000256" key="7">
    <source>
        <dbReference type="SAM" id="MobiDB-lite"/>
    </source>
</evidence>
<name>A0A974P7L3_9CAUL</name>
<dbReference type="AlphaFoldDB" id="A0A974P7L3"/>
<dbReference type="InterPro" id="IPR017871">
    <property type="entry name" value="ABC_transporter-like_CS"/>
</dbReference>
<keyword evidence="5" id="KW-1278">Translocase</keyword>
<dbReference type="SUPFAM" id="SSF52540">
    <property type="entry name" value="P-loop containing nucleoside triphosphate hydrolases"/>
    <property type="match status" value="1"/>
</dbReference>
<evidence type="ECO:0000256" key="3">
    <source>
        <dbReference type="ARBA" id="ARBA00022748"/>
    </source>
</evidence>
<dbReference type="PANTHER" id="PTHR43499">
    <property type="entry name" value="ABC TRANSPORTER I FAMILY MEMBER 1"/>
    <property type="match status" value="1"/>
</dbReference>
<evidence type="ECO:0000256" key="5">
    <source>
        <dbReference type="ARBA" id="ARBA00022967"/>
    </source>
</evidence>
<dbReference type="GO" id="GO:0016887">
    <property type="term" value="F:ATP hydrolysis activity"/>
    <property type="evidence" value="ECO:0007669"/>
    <property type="project" value="InterPro"/>
</dbReference>
<accession>A0A974P7L3</accession>
<dbReference type="NCBIfam" id="TIGR01189">
    <property type="entry name" value="ccmA"/>
    <property type="match status" value="1"/>
</dbReference>
<dbReference type="InterPro" id="IPR027417">
    <property type="entry name" value="P-loop_NTPase"/>
</dbReference>
<keyword evidence="1" id="KW-0813">Transport</keyword>
<evidence type="ECO:0000256" key="4">
    <source>
        <dbReference type="ARBA" id="ARBA00022840"/>
    </source>
</evidence>
<sequence>MNLALAAGEAAALTGRNGAGKTSLLRTISGLVQTEAGAITFGDLDPSTARAEGLHLIGHLDGLKPTRTAREELEFWSQWTGGTRASSAKAVATLELSTLMDLEVRRLSAGQRRRLALARLIAAPRPLWLLDEPLSPLDAVWRERFGQVMAGHLATGGLIVAAVHDPCPCPTRPWRSAHEPGRRPAGPRGGARLGQGRRATGVARLLCRDRDPAAARHRA</sequence>
<evidence type="ECO:0000256" key="1">
    <source>
        <dbReference type="ARBA" id="ARBA00022448"/>
    </source>
</evidence>
<dbReference type="PANTHER" id="PTHR43499:SF1">
    <property type="entry name" value="ABC TRANSPORTER I FAMILY MEMBER 1"/>
    <property type="match status" value="1"/>
</dbReference>
<dbReference type="Pfam" id="PF00005">
    <property type="entry name" value="ABC_tran"/>
    <property type="match status" value="1"/>
</dbReference>